<evidence type="ECO:0000256" key="6">
    <source>
        <dbReference type="ARBA" id="ARBA00022842"/>
    </source>
</evidence>
<dbReference type="Pfam" id="PF01850">
    <property type="entry name" value="PIN"/>
    <property type="match status" value="1"/>
</dbReference>
<comment type="similarity">
    <text evidence="7 8">Belongs to the PINc/VapC protein family.</text>
</comment>
<evidence type="ECO:0000256" key="2">
    <source>
        <dbReference type="ARBA" id="ARBA00022649"/>
    </source>
</evidence>
<evidence type="ECO:0000256" key="1">
    <source>
        <dbReference type="ARBA" id="ARBA00001946"/>
    </source>
</evidence>
<evidence type="ECO:0000259" key="9">
    <source>
        <dbReference type="Pfam" id="PF01850"/>
    </source>
</evidence>
<keyword evidence="8" id="KW-0800">Toxin</keyword>
<feature type="binding site" evidence="8">
    <location>
        <position position="5"/>
    </location>
    <ligand>
        <name>Mg(2+)</name>
        <dbReference type="ChEBI" id="CHEBI:18420"/>
    </ligand>
</feature>
<keyword evidence="6 8" id="KW-0460">Magnesium</keyword>
<dbReference type="HAMAP" id="MF_00265">
    <property type="entry name" value="VapC_Nob1"/>
    <property type="match status" value="1"/>
</dbReference>
<evidence type="ECO:0000256" key="7">
    <source>
        <dbReference type="ARBA" id="ARBA00038093"/>
    </source>
</evidence>
<proteinExistence type="inferred from homology"/>
<evidence type="ECO:0000256" key="4">
    <source>
        <dbReference type="ARBA" id="ARBA00022723"/>
    </source>
</evidence>
<keyword evidence="11" id="KW-1185">Reference proteome</keyword>
<sequence length="124" mass="14069">MVLCDTNIFISAFNGRQDTISELDKIGFDDIVISSITLMELYQGMRNKTELAQMKKKMKYFDVIDIDAETSKLATDLIENFKLSHGLLIPDAIIGATSVIHRIPLFTYNLKDFSFIPNLDLYGI</sequence>
<protein>
    <recommendedName>
        <fullName evidence="8">Ribonuclease VapC</fullName>
        <shortName evidence="8">RNase VapC</shortName>
        <ecNumber evidence="8">3.1.-.-</ecNumber>
    </recommendedName>
    <alternativeName>
        <fullName evidence="8">Toxin VapC</fullName>
    </alternativeName>
</protein>
<dbReference type="RefSeq" id="WP_323296829.1">
    <property type="nucleotide sequence ID" value="NZ_JAYFUM010000011.1"/>
</dbReference>
<dbReference type="EC" id="3.1.-.-" evidence="8"/>
<comment type="function">
    <text evidence="8">Toxic component of a toxin-antitoxin (TA) system. An RNase.</text>
</comment>
<dbReference type="PANTHER" id="PTHR33653">
    <property type="entry name" value="RIBONUCLEASE VAPC2"/>
    <property type="match status" value="1"/>
</dbReference>
<dbReference type="InterPro" id="IPR002716">
    <property type="entry name" value="PIN_dom"/>
</dbReference>
<evidence type="ECO:0000313" key="10">
    <source>
        <dbReference type="EMBL" id="MEA5139670.1"/>
    </source>
</evidence>
<reference evidence="10 11" key="1">
    <citation type="submission" date="2023-12" db="EMBL/GenBank/DDBJ databases">
        <title>Novel species of the genus Arcicella isolated from rivers.</title>
        <authorList>
            <person name="Lu H."/>
        </authorList>
    </citation>
    <scope>NUCLEOTIDE SEQUENCE [LARGE SCALE GENOMIC DNA]</scope>
    <source>
        <strain evidence="10 11">KCTC 23307</strain>
    </source>
</reference>
<dbReference type="InterPro" id="IPR029060">
    <property type="entry name" value="PIN-like_dom_sf"/>
</dbReference>
<dbReference type="SUPFAM" id="SSF88723">
    <property type="entry name" value="PIN domain-like"/>
    <property type="match status" value="1"/>
</dbReference>
<comment type="caution">
    <text evidence="10">The sequence shown here is derived from an EMBL/GenBank/DDBJ whole genome shotgun (WGS) entry which is preliminary data.</text>
</comment>
<keyword evidence="3 8" id="KW-0540">Nuclease</keyword>
<evidence type="ECO:0000256" key="3">
    <source>
        <dbReference type="ARBA" id="ARBA00022722"/>
    </source>
</evidence>
<evidence type="ECO:0000256" key="5">
    <source>
        <dbReference type="ARBA" id="ARBA00022801"/>
    </source>
</evidence>
<dbReference type="CDD" id="cd18741">
    <property type="entry name" value="PIN_VapC4-5_FitB-like"/>
    <property type="match status" value="1"/>
</dbReference>
<feature type="binding site" evidence="8">
    <location>
        <position position="91"/>
    </location>
    <ligand>
        <name>Mg(2+)</name>
        <dbReference type="ChEBI" id="CHEBI:18420"/>
    </ligand>
</feature>
<keyword evidence="2 8" id="KW-1277">Toxin-antitoxin system</keyword>
<feature type="domain" description="PIN" evidence="9">
    <location>
        <begin position="2"/>
        <end position="109"/>
    </location>
</feature>
<keyword evidence="5 8" id="KW-0378">Hydrolase</keyword>
<evidence type="ECO:0000256" key="8">
    <source>
        <dbReference type="HAMAP-Rule" id="MF_00265"/>
    </source>
</evidence>
<accession>A0ABU5QA10</accession>
<organism evidence="10 11">
    <name type="scientific">Arcicella rigui</name>
    <dbReference type="NCBI Taxonomy" id="797020"/>
    <lineage>
        <taxon>Bacteria</taxon>
        <taxon>Pseudomonadati</taxon>
        <taxon>Bacteroidota</taxon>
        <taxon>Cytophagia</taxon>
        <taxon>Cytophagales</taxon>
        <taxon>Flectobacillaceae</taxon>
        <taxon>Arcicella</taxon>
    </lineage>
</organism>
<dbReference type="Proteomes" id="UP001302949">
    <property type="component" value="Unassembled WGS sequence"/>
</dbReference>
<dbReference type="PANTHER" id="PTHR33653:SF1">
    <property type="entry name" value="RIBONUCLEASE VAPC2"/>
    <property type="match status" value="1"/>
</dbReference>
<dbReference type="Gene3D" id="3.40.50.1010">
    <property type="entry name" value="5'-nuclease"/>
    <property type="match status" value="1"/>
</dbReference>
<keyword evidence="4 8" id="KW-0479">Metal-binding</keyword>
<name>A0ABU5QA10_9BACT</name>
<dbReference type="InterPro" id="IPR022907">
    <property type="entry name" value="VapC_family"/>
</dbReference>
<comment type="cofactor">
    <cofactor evidence="1 8">
        <name>Mg(2+)</name>
        <dbReference type="ChEBI" id="CHEBI:18420"/>
    </cofactor>
</comment>
<gene>
    <name evidence="8" type="primary">vapC</name>
    <name evidence="10" type="ORF">VB248_11005</name>
</gene>
<evidence type="ECO:0000313" key="11">
    <source>
        <dbReference type="Proteomes" id="UP001302949"/>
    </source>
</evidence>
<dbReference type="InterPro" id="IPR050556">
    <property type="entry name" value="Type_II_TA_system_RNase"/>
</dbReference>
<dbReference type="EMBL" id="JAYFUM010000011">
    <property type="protein sequence ID" value="MEA5139670.1"/>
    <property type="molecule type" value="Genomic_DNA"/>
</dbReference>